<protein>
    <submittedName>
        <fullName evidence="1">Uncharacterized protein</fullName>
    </submittedName>
</protein>
<dbReference type="AlphaFoldDB" id="U4T3J7"/>
<keyword evidence="2" id="KW-1185">Reference proteome</keyword>
<organism evidence="1 2">
    <name type="scientific">Psychrobacter aquaticus CMS 56</name>
    <dbReference type="NCBI Taxonomy" id="1354303"/>
    <lineage>
        <taxon>Bacteria</taxon>
        <taxon>Pseudomonadati</taxon>
        <taxon>Pseudomonadota</taxon>
        <taxon>Gammaproteobacteria</taxon>
        <taxon>Moraxellales</taxon>
        <taxon>Moraxellaceae</taxon>
        <taxon>Psychrobacter</taxon>
    </lineage>
</organism>
<evidence type="ECO:0000313" key="2">
    <source>
        <dbReference type="Proteomes" id="UP000016761"/>
    </source>
</evidence>
<accession>U4T3J7</accession>
<gene>
    <name evidence="1" type="ORF">M917_2774</name>
</gene>
<name>U4T3J7_9GAMM</name>
<dbReference type="EMBL" id="AUSW01000035">
    <property type="protein sequence ID" value="ERL54626.1"/>
    <property type="molecule type" value="Genomic_DNA"/>
</dbReference>
<evidence type="ECO:0000313" key="1">
    <source>
        <dbReference type="EMBL" id="ERL54626.1"/>
    </source>
</evidence>
<comment type="caution">
    <text evidence="1">The sequence shown here is derived from an EMBL/GenBank/DDBJ whole genome shotgun (WGS) entry which is preliminary data.</text>
</comment>
<proteinExistence type="predicted"/>
<dbReference type="STRING" id="1354303.M917_2774"/>
<sequence>MIPNQCMGLALNDCQNDVIPIPKKYDLQCQTHVTYQKQY</sequence>
<dbReference type="Proteomes" id="UP000016761">
    <property type="component" value="Unassembled WGS sequence"/>
</dbReference>
<reference evidence="1 2" key="1">
    <citation type="journal article" date="2013" name="Genome Announc.">
        <title>Draft Genome Sequence of Psychrobacter aquaticus Strain CMS 56T, Isolated from a Cyanobacterial Mat Sample Collected from Water Bodies in the McMurdo Dry Valley Region of Antarctica.</title>
        <authorList>
            <person name="Reddy G.S."/>
            <person name="Ara S."/>
            <person name="Singh A."/>
            <person name="Kumar Pinnaka A."/>
            <person name="Shivaji S."/>
        </authorList>
    </citation>
    <scope>NUCLEOTIDE SEQUENCE [LARGE SCALE GENOMIC DNA]</scope>
    <source>
        <strain evidence="1 2">CMS 56</strain>
    </source>
</reference>
<dbReference type="PATRIC" id="fig|1354303.4.peg.2732"/>